<proteinExistence type="predicted"/>
<organism evidence="2 3">
    <name type="scientific">Sparassis crispa</name>
    <dbReference type="NCBI Taxonomy" id="139825"/>
    <lineage>
        <taxon>Eukaryota</taxon>
        <taxon>Fungi</taxon>
        <taxon>Dikarya</taxon>
        <taxon>Basidiomycota</taxon>
        <taxon>Agaricomycotina</taxon>
        <taxon>Agaricomycetes</taxon>
        <taxon>Polyporales</taxon>
        <taxon>Sparassidaceae</taxon>
        <taxon>Sparassis</taxon>
    </lineage>
</organism>
<dbReference type="AlphaFoldDB" id="A0A401GN82"/>
<accession>A0A401GN82</accession>
<gene>
    <name evidence="2" type="ORF">SCP_0507570</name>
</gene>
<comment type="caution">
    <text evidence="2">The sequence shown here is derived from an EMBL/GenBank/DDBJ whole genome shotgun (WGS) entry which is preliminary data.</text>
</comment>
<sequence length="179" mass="20228">MGERLKDIYLAFFSEKQVEIFSRSCCLSLCVNVETLGLILPVKNDLMDPYVHLPLLLSQISPRNHLRHLMFSTRLSLQGDMIDYNHLRDIDAILAQETFRNLREVDFELFLKCNSPPLSTRSQVLQGVKSAMSGIFGRGVGMEPNIIFSYIKPSSWDERCPQGDDNRTLDSAGDLSSAS</sequence>
<dbReference type="Proteomes" id="UP000287166">
    <property type="component" value="Unassembled WGS sequence"/>
</dbReference>
<evidence type="ECO:0000256" key="1">
    <source>
        <dbReference type="SAM" id="MobiDB-lite"/>
    </source>
</evidence>
<dbReference type="EMBL" id="BFAD01000005">
    <property type="protein sequence ID" value="GBE83701.1"/>
    <property type="molecule type" value="Genomic_DNA"/>
</dbReference>
<evidence type="ECO:0000313" key="2">
    <source>
        <dbReference type="EMBL" id="GBE83701.1"/>
    </source>
</evidence>
<dbReference type="GeneID" id="38780618"/>
<reference evidence="2 3" key="1">
    <citation type="journal article" date="2018" name="Sci. Rep.">
        <title>Genome sequence of the cauliflower mushroom Sparassis crispa (Hanabiratake) and its association with beneficial usage.</title>
        <authorList>
            <person name="Kiyama R."/>
            <person name="Furutani Y."/>
            <person name="Kawaguchi K."/>
            <person name="Nakanishi T."/>
        </authorList>
    </citation>
    <scope>NUCLEOTIDE SEQUENCE [LARGE SCALE GENOMIC DNA]</scope>
</reference>
<evidence type="ECO:0000313" key="3">
    <source>
        <dbReference type="Proteomes" id="UP000287166"/>
    </source>
</evidence>
<name>A0A401GN82_9APHY</name>
<feature type="region of interest" description="Disordered" evidence="1">
    <location>
        <begin position="159"/>
        <end position="179"/>
    </location>
</feature>
<protein>
    <submittedName>
        <fullName evidence="2">Uncharacterized protein</fullName>
    </submittedName>
</protein>
<feature type="compositionally biased region" description="Basic and acidic residues" evidence="1">
    <location>
        <begin position="159"/>
        <end position="168"/>
    </location>
</feature>
<keyword evidence="3" id="KW-1185">Reference proteome</keyword>
<dbReference type="RefSeq" id="XP_027614614.1">
    <property type="nucleotide sequence ID" value="XM_027758813.1"/>
</dbReference>
<dbReference type="InParanoid" id="A0A401GN82"/>